<dbReference type="Pfam" id="PF14081">
    <property type="entry name" value="DUF4262"/>
    <property type="match status" value="1"/>
</dbReference>
<organism evidence="1 2">
    <name type="scientific">Streptomyces thermoalcalitolerans</name>
    <dbReference type="NCBI Taxonomy" id="65605"/>
    <lineage>
        <taxon>Bacteria</taxon>
        <taxon>Bacillati</taxon>
        <taxon>Actinomycetota</taxon>
        <taxon>Actinomycetes</taxon>
        <taxon>Kitasatosporales</taxon>
        <taxon>Streptomycetaceae</taxon>
        <taxon>Streptomyces</taxon>
    </lineage>
</organism>
<name>A0ABP3ZUR1_9ACTN</name>
<keyword evidence="2" id="KW-1185">Reference proteome</keyword>
<dbReference type="InterPro" id="IPR025358">
    <property type="entry name" value="DUF4262"/>
</dbReference>
<protein>
    <submittedName>
        <fullName evidence="1">DUF4262 domain-containing protein</fullName>
    </submittedName>
</protein>
<comment type="caution">
    <text evidence="1">The sequence shown here is derived from an EMBL/GenBank/DDBJ whole genome shotgun (WGS) entry which is preliminary data.</text>
</comment>
<reference evidence="2" key="1">
    <citation type="journal article" date="2019" name="Int. J. Syst. Evol. Microbiol.">
        <title>The Global Catalogue of Microorganisms (GCM) 10K type strain sequencing project: providing services to taxonomists for standard genome sequencing and annotation.</title>
        <authorList>
            <consortium name="The Broad Institute Genomics Platform"/>
            <consortium name="The Broad Institute Genome Sequencing Center for Infectious Disease"/>
            <person name="Wu L."/>
            <person name="Ma J."/>
        </authorList>
    </citation>
    <scope>NUCLEOTIDE SEQUENCE [LARGE SCALE GENOMIC DNA]</scope>
    <source>
        <strain evidence="2">JCM 10673</strain>
    </source>
</reference>
<sequence length="217" mass="24436">MIGHSHVRKFRCQCGYAATRPDEPGVNHDRQAPYPPRVDDFPCSCLLCAPSPDGPVREERDSRIAANVSEFGWHVMGITAGDDAPADWAYSIGLWHTLRSPEVCVFGLRVQTMMSILNVAGGEIRNGHPLEADQVRDDILNGCPVTVRPVHPSWYRDFFGAGIDYYQAPPLPVMQLFWPDKEGRFPWDEQADEYCRASQPLLWIPKEETSGPWADLD</sequence>
<dbReference type="Proteomes" id="UP001501005">
    <property type="component" value="Unassembled WGS sequence"/>
</dbReference>
<dbReference type="EMBL" id="BAAAHG010000053">
    <property type="protein sequence ID" value="GAA0926708.1"/>
    <property type="molecule type" value="Genomic_DNA"/>
</dbReference>
<accession>A0ABP3ZUR1</accession>
<evidence type="ECO:0000313" key="1">
    <source>
        <dbReference type="EMBL" id="GAA0926708.1"/>
    </source>
</evidence>
<evidence type="ECO:0000313" key="2">
    <source>
        <dbReference type="Proteomes" id="UP001501005"/>
    </source>
</evidence>
<gene>
    <name evidence="1" type="ORF">GCM10009549_48470</name>
</gene>
<proteinExistence type="predicted"/>